<evidence type="ECO:0000256" key="4">
    <source>
        <dbReference type="ARBA" id="ARBA00022723"/>
    </source>
</evidence>
<dbReference type="InterPro" id="IPR002716">
    <property type="entry name" value="PIN_dom"/>
</dbReference>
<dbReference type="Gene3D" id="3.40.50.1010">
    <property type="entry name" value="5'-nuclease"/>
    <property type="match status" value="1"/>
</dbReference>
<keyword evidence="6 8" id="KW-0460">Magnesium</keyword>
<feature type="binding site" evidence="8">
    <location>
        <position position="99"/>
    </location>
    <ligand>
        <name>Mg(2+)</name>
        <dbReference type="ChEBI" id="CHEBI:18420"/>
    </ligand>
</feature>
<comment type="cofactor">
    <cofactor evidence="1 8">
        <name>Mg(2+)</name>
        <dbReference type="ChEBI" id="CHEBI:18420"/>
    </cofactor>
</comment>
<dbReference type="SUPFAM" id="SSF88723">
    <property type="entry name" value="PIN domain-like"/>
    <property type="match status" value="1"/>
</dbReference>
<proteinExistence type="inferred from homology"/>
<dbReference type="EMBL" id="JAYGHG010000001">
    <property type="protein sequence ID" value="MEA5579961.1"/>
    <property type="molecule type" value="Genomic_DNA"/>
</dbReference>
<dbReference type="PANTHER" id="PTHR33653:SF1">
    <property type="entry name" value="RIBONUCLEASE VAPC2"/>
    <property type="match status" value="1"/>
</dbReference>
<organism evidence="10 11">
    <name type="scientific">Nodularia harveyana UHCC-0300</name>
    <dbReference type="NCBI Taxonomy" id="2974287"/>
    <lineage>
        <taxon>Bacteria</taxon>
        <taxon>Bacillati</taxon>
        <taxon>Cyanobacteriota</taxon>
        <taxon>Cyanophyceae</taxon>
        <taxon>Nostocales</taxon>
        <taxon>Nodulariaceae</taxon>
        <taxon>Nodularia</taxon>
    </lineage>
</organism>
<dbReference type="Pfam" id="PF01850">
    <property type="entry name" value="PIN"/>
    <property type="match status" value="1"/>
</dbReference>
<reference evidence="10 11" key="1">
    <citation type="submission" date="2023-12" db="EMBL/GenBank/DDBJ databases">
        <title>Baltic Sea Cyanobacteria.</title>
        <authorList>
            <person name="Delbaje E."/>
            <person name="Fewer D.P."/>
            <person name="Shishido T.K."/>
        </authorList>
    </citation>
    <scope>NUCLEOTIDE SEQUENCE [LARGE SCALE GENOMIC DNA]</scope>
    <source>
        <strain evidence="10 11">UHCC-0300</strain>
    </source>
</reference>
<evidence type="ECO:0000256" key="5">
    <source>
        <dbReference type="ARBA" id="ARBA00022801"/>
    </source>
</evidence>
<evidence type="ECO:0000256" key="7">
    <source>
        <dbReference type="ARBA" id="ARBA00038093"/>
    </source>
</evidence>
<evidence type="ECO:0000259" key="9">
    <source>
        <dbReference type="Pfam" id="PF01850"/>
    </source>
</evidence>
<keyword evidence="4 8" id="KW-0479">Metal-binding</keyword>
<keyword evidence="8" id="KW-0800">Toxin</keyword>
<evidence type="ECO:0000256" key="8">
    <source>
        <dbReference type="HAMAP-Rule" id="MF_00265"/>
    </source>
</evidence>
<dbReference type="PANTHER" id="PTHR33653">
    <property type="entry name" value="RIBONUCLEASE VAPC2"/>
    <property type="match status" value="1"/>
</dbReference>
<gene>
    <name evidence="8" type="primary">vapC</name>
    <name evidence="10" type="ORF">VB620_01235</name>
</gene>
<keyword evidence="2 8" id="KW-1277">Toxin-antitoxin system</keyword>
<evidence type="ECO:0000256" key="6">
    <source>
        <dbReference type="ARBA" id="ARBA00022842"/>
    </source>
</evidence>
<evidence type="ECO:0000256" key="2">
    <source>
        <dbReference type="ARBA" id="ARBA00022649"/>
    </source>
</evidence>
<dbReference type="InterPro" id="IPR050556">
    <property type="entry name" value="Type_II_TA_system_RNase"/>
</dbReference>
<dbReference type="HAMAP" id="MF_00265">
    <property type="entry name" value="VapC_Nob1"/>
    <property type="match status" value="1"/>
</dbReference>
<evidence type="ECO:0000256" key="3">
    <source>
        <dbReference type="ARBA" id="ARBA00022722"/>
    </source>
</evidence>
<name>A0ABU5UBY5_9CYAN</name>
<keyword evidence="3 8" id="KW-0540">Nuclease</keyword>
<accession>A0ABU5UBY5</accession>
<evidence type="ECO:0000313" key="10">
    <source>
        <dbReference type="EMBL" id="MEA5579961.1"/>
    </source>
</evidence>
<feature type="domain" description="PIN" evidence="9">
    <location>
        <begin position="5"/>
        <end position="125"/>
    </location>
</feature>
<evidence type="ECO:0000313" key="11">
    <source>
        <dbReference type="Proteomes" id="UP001302120"/>
    </source>
</evidence>
<feature type="binding site" evidence="8">
    <location>
        <position position="8"/>
    </location>
    <ligand>
        <name>Mg(2+)</name>
        <dbReference type="ChEBI" id="CHEBI:18420"/>
    </ligand>
</feature>
<keyword evidence="5 8" id="KW-0378">Hydrolase</keyword>
<dbReference type="Proteomes" id="UP001302120">
    <property type="component" value="Unassembled WGS sequence"/>
</dbReference>
<dbReference type="CDD" id="cd18748">
    <property type="entry name" value="PIN_VapC4-5_FitB-like"/>
    <property type="match status" value="1"/>
</dbReference>
<comment type="function">
    <text evidence="8">Toxic component of a toxin-antitoxin (TA) system. An RNase.</text>
</comment>
<dbReference type="InterPro" id="IPR022907">
    <property type="entry name" value="VapC_family"/>
</dbReference>
<protein>
    <recommendedName>
        <fullName evidence="8">Ribonuclease VapC</fullName>
        <shortName evidence="8">RNase VapC</shortName>
        <ecNumber evidence="8">3.1.-.-</ecNumber>
    </recommendedName>
    <alternativeName>
        <fullName evidence="8">Toxin VapC</fullName>
    </alternativeName>
</protein>
<comment type="caution">
    <text evidence="10">The sequence shown here is derived from an EMBL/GenBank/DDBJ whole genome shotgun (WGS) entry which is preliminary data.</text>
</comment>
<evidence type="ECO:0000256" key="1">
    <source>
        <dbReference type="ARBA" id="ARBA00001946"/>
    </source>
</evidence>
<dbReference type="EC" id="3.1.-.-" evidence="8"/>
<keyword evidence="11" id="KW-1185">Reference proteome</keyword>
<dbReference type="RefSeq" id="WP_323194301.1">
    <property type="nucleotide sequence ID" value="NZ_JAYGHG010000001.1"/>
</dbReference>
<dbReference type="InterPro" id="IPR029060">
    <property type="entry name" value="PIN-like_dom_sf"/>
</dbReference>
<sequence length="134" mass="14706">MSYQYLLDTNILSDLVRHPQGLVFQRIATVGEGSVCTSIIVACELRFGAAKNGSSRLVEQVECILEVFPVLSLESPIDKHYGAIRTHLEQSGTPIGPNDLLIAAHAHALNLTLVTANTREFERVPALILDNWLV</sequence>
<comment type="similarity">
    <text evidence="7 8">Belongs to the PINc/VapC protein family.</text>
</comment>